<feature type="compositionally biased region" description="Low complexity" evidence="2">
    <location>
        <begin position="67"/>
        <end position="84"/>
    </location>
</feature>
<dbReference type="InterPro" id="IPR005948">
    <property type="entry name" value="ThiB-like"/>
</dbReference>
<dbReference type="eggNOG" id="COG4143">
    <property type="taxonomic scope" value="Bacteria"/>
</dbReference>
<dbReference type="EMBL" id="AKFT01000078">
    <property type="protein sequence ID" value="EJF46134.1"/>
    <property type="molecule type" value="Genomic_DNA"/>
</dbReference>
<organism evidence="3 4">
    <name type="scientific">Actinomyces massiliensis F0489</name>
    <dbReference type="NCBI Taxonomy" id="1125718"/>
    <lineage>
        <taxon>Bacteria</taxon>
        <taxon>Bacillati</taxon>
        <taxon>Actinomycetota</taxon>
        <taxon>Actinomycetes</taxon>
        <taxon>Actinomycetales</taxon>
        <taxon>Actinomycetaceae</taxon>
        <taxon>Actinomyces</taxon>
    </lineage>
</organism>
<reference evidence="3 4" key="1">
    <citation type="submission" date="2012-05" db="EMBL/GenBank/DDBJ databases">
        <authorList>
            <person name="Harkins D.M."/>
            <person name="Madupu R."/>
            <person name="Durkin A.S."/>
            <person name="Torralba M."/>
            <person name="Methe B."/>
            <person name="Sutton G.G."/>
            <person name="Nelson K.E."/>
        </authorList>
    </citation>
    <scope>NUCLEOTIDE SEQUENCE [LARGE SCALE GENOMIC DNA]</scope>
    <source>
        <strain evidence="3 4">F0489</strain>
    </source>
</reference>
<dbReference type="PATRIC" id="fig|1125718.3.peg.1081"/>
<sequence>MPARPPSSRSTFSNEGDGDAVDLIRKCRSRRGRRSWQRERHDGRKTTGIALSGIHHLCLFPTTGERPVVGPGAPAPPGESGAESAGDRRPSNLLRSVPAKEVEQNLPGRDQARPGPPGTHPGGTMRNRLAKASSRREMRPRTDRLSRRTLLAGSAATAVGLALAACGSKGSGGSGSAGGETVTVVTHDSFSVPDALISAFKEDTGYALEVVASGDAGELTNKLVLTKDAPLGDAFFGVDNSFASRILEAGVLDTSATVSLPEGADQYIIDDTPALTPIDFGEVCANIDTAWFTDHGLTPPAAFEDLTKAEYKDLFVAINPSTSSTGLAFLLATVGHFGTADAGGFADYWRQLAANGMRVDEGWTSAYYTDFSGGGEGGAYPIVVSYSSSPAATLTADGSASTTASLLATATRQVEYAGVLAGAANPEGAKAFLTWMLSADVQSSIPENMYMYPVNPEAALSEEMTKFGATSDKPVTVPADEIAANRDTWLAAWTEAVGA</sequence>
<evidence type="ECO:0000256" key="2">
    <source>
        <dbReference type="SAM" id="MobiDB-lite"/>
    </source>
</evidence>
<dbReference type="NCBIfam" id="TIGR01254">
    <property type="entry name" value="sfuA"/>
    <property type="match status" value="1"/>
</dbReference>
<feature type="region of interest" description="Disordered" evidence="2">
    <location>
        <begin position="65"/>
        <end position="145"/>
    </location>
</feature>
<feature type="compositionally biased region" description="Basic and acidic residues" evidence="2">
    <location>
        <begin position="36"/>
        <end position="45"/>
    </location>
</feature>
<protein>
    <submittedName>
        <fullName evidence="3">ABC transporter, substrate-binding protein, thiB family</fullName>
    </submittedName>
</protein>
<feature type="compositionally biased region" description="Basic residues" evidence="2">
    <location>
        <begin position="26"/>
        <end position="35"/>
    </location>
</feature>
<feature type="region of interest" description="Disordered" evidence="2">
    <location>
        <begin position="1"/>
        <end position="48"/>
    </location>
</feature>
<dbReference type="GO" id="GO:0015888">
    <property type="term" value="P:thiamine transport"/>
    <property type="evidence" value="ECO:0007669"/>
    <property type="project" value="InterPro"/>
</dbReference>
<dbReference type="InterPro" id="IPR006059">
    <property type="entry name" value="SBP"/>
</dbReference>
<evidence type="ECO:0000313" key="3">
    <source>
        <dbReference type="EMBL" id="EJF46134.1"/>
    </source>
</evidence>
<evidence type="ECO:0000313" key="4">
    <source>
        <dbReference type="Proteomes" id="UP000002941"/>
    </source>
</evidence>
<keyword evidence="4" id="KW-1185">Reference proteome</keyword>
<dbReference type="CDD" id="cd13545">
    <property type="entry name" value="PBP2_TbpA"/>
    <property type="match status" value="1"/>
</dbReference>
<dbReference type="GO" id="GO:0030976">
    <property type="term" value="F:thiamine pyrophosphate binding"/>
    <property type="evidence" value="ECO:0007669"/>
    <property type="project" value="TreeGrafter"/>
</dbReference>
<dbReference type="GO" id="GO:0030288">
    <property type="term" value="C:outer membrane-bounded periplasmic space"/>
    <property type="evidence" value="ECO:0007669"/>
    <property type="project" value="TreeGrafter"/>
</dbReference>
<dbReference type="PANTHER" id="PTHR30006:SF2">
    <property type="entry name" value="ABC TRANSPORTER SUBSTRATE-BINDING PROTEIN"/>
    <property type="match status" value="1"/>
</dbReference>
<dbReference type="SUPFAM" id="SSF53850">
    <property type="entry name" value="Periplasmic binding protein-like II"/>
    <property type="match status" value="1"/>
</dbReference>
<accession>J0NGH1</accession>
<dbReference type="Proteomes" id="UP000002941">
    <property type="component" value="Unassembled WGS sequence"/>
</dbReference>
<dbReference type="GO" id="GO:0030975">
    <property type="term" value="F:thiamine binding"/>
    <property type="evidence" value="ECO:0007669"/>
    <property type="project" value="InterPro"/>
</dbReference>
<dbReference type="PANTHER" id="PTHR30006">
    <property type="entry name" value="THIAMINE-BINDING PERIPLASMIC PROTEIN-RELATED"/>
    <property type="match status" value="1"/>
</dbReference>
<name>J0NGH1_9ACTO</name>
<dbReference type="AlphaFoldDB" id="J0NGH1"/>
<dbReference type="Pfam" id="PF13416">
    <property type="entry name" value="SBP_bac_8"/>
    <property type="match status" value="1"/>
</dbReference>
<proteinExistence type="predicted"/>
<gene>
    <name evidence="3" type="ORF">HMPREF1318_2443</name>
</gene>
<dbReference type="Gene3D" id="3.40.190.10">
    <property type="entry name" value="Periplasmic binding protein-like II"/>
    <property type="match status" value="2"/>
</dbReference>
<comment type="caution">
    <text evidence="3">The sequence shown here is derived from an EMBL/GenBank/DDBJ whole genome shotgun (WGS) entry which is preliminary data.</text>
</comment>
<keyword evidence="1" id="KW-0732">Signal</keyword>
<feature type="compositionally biased region" description="Basic and acidic residues" evidence="2">
    <location>
        <begin position="134"/>
        <end position="145"/>
    </location>
</feature>
<evidence type="ECO:0000256" key="1">
    <source>
        <dbReference type="ARBA" id="ARBA00022729"/>
    </source>
</evidence>